<dbReference type="GO" id="GO:0008270">
    <property type="term" value="F:zinc ion binding"/>
    <property type="evidence" value="ECO:0007669"/>
    <property type="project" value="InterPro"/>
</dbReference>
<keyword evidence="2" id="KW-1185">Reference proteome</keyword>
<dbReference type="Gene3D" id="1.10.390.10">
    <property type="entry name" value="Neutral Protease Domain 2"/>
    <property type="match status" value="1"/>
</dbReference>
<sequence length="516" mass="58791">MVEPTEEQNELAEKLKILDKDIKILWKGTGVVSLVDGLITIPITKDIDESVRHFLMEYSALFGFKKDLSDLKFINKSYGHDTYHINYQQFYQEIPVLYAFTSIHLNSEFKIIMVKNNYHPFIELDTKAILNGGISKEKAIEIVHLDINAETRLMRDSNVNLVILPVDDEFYLTLEVSVALKNPPESHHVYVDVRHGEIIKRMDVFRRNTTGKGRVFIPNPVVALRDQNLTPESDIPEDSYTTVVLKGLDGSGFLRGEYVDTGDTPNRTYEPSHLFYYKRGDSRFCEVMVYYHIDSCQRFIQELGFKNVCNKQIKVNAYAEGTGSYFDSDAKSITYGAIGIPDAEDADIIIHEYAHAIIDEQVPFLGLTEEGCAIEQGFGDFLAACYFSEENDGFNREAVGDWNGIGTVLQCIRRVDNQKYYPENFQGVMTCDADGEIWSAALWDLYLTLGGSSKEKDNRTRARERSIRLVLESHFFLTALSNFIDGAEAIIMANKNLYKGSDSEKIRDVFIKRGFF</sequence>
<dbReference type="GO" id="GO:0004222">
    <property type="term" value="F:metalloendopeptidase activity"/>
    <property type="evidence" value="ECO:0007669"/>
    <property type="project" value="InterPro"/>
</dbReference>
<dbReference type="RefSeq" id="WP_096207164.1">
    <property type="nucleotide sequence ID" value="NZ_FZMP01000229.1"/>
</dbReference>
<dbReference type="OrthoDB" id="377158at2157"/>
<dbReference type="PANTHER" id="PTHR33794">
    <property type="entry name" value="BACILLOLYSIN"/>
    <property type="match status" value="1"/>
</dbReference>
<accession>A0A284VTY5</accession>
<dbReference type="Pfam" id="PF02128">
    <property type="entry name" value="Peptidase_M36"/>
    <property type="match status" value="1"/>
</dbReference>
<dbReference type="PANTHER" id="PTHR33794:SF1">
    <property type="entry name" value="BACILLOLYSIN"/>
    <property type="match status" value="1"/>
</dbReference>
<dbReference type="AlphaFoldDB" id="A0A284VTY5"/>
<protein>
    <submittedName>
        <fullName evidence="1">Putative Bacillolysin</fullName>
    </submittedName>
</protein>
<reference evidence="2" key="1">
    <citation type="submission" date="2017-06" db="EMBL/GenBank/DDBJ databases">
        <authorList>
            <person name="Cremers G."/>
        </authorList>
    </citation>
    <scope>NUCLEOTIDE SEQUENCE [LARGE SCALE GENOMIC DNA]</scope>
</reference>
<dbReference type="STRING" id="1392998.ANME2D_03450"/>
<dbReference type="InterPro" id="IPR050728">
    <property type="entry name" value="Zinc_Metalloprotease_M4"/>
</dbReference>
<organism evidence="1 2">
    <name type="scientific">Candidatus Methanoperedens nitratireducens</name>
    <dbReference type="NCBI Taxonomy" id="1392998"/>
    <lineage>
        <taxon>Archaea</taxon>
        <taxon>Methanobacteriati</taxon>
        <taxon>Methanobacteriota</taxon>
        <taxon>Stenosarchaea group</taxon>
        <taxon>Methanomicrobia</taxon>
        <taxon>Methanosarcinales</taxon>
        <taxon>ANME-2 cluster</taxon>
        <taxon>Candidatus Methanoperedentaceae</taxon>
        <taxon>Candidatus Methanoperedens</taxon>
    </lineage>
</organism>
<dbReference type="EMBL" id="FZMP01000229">
    <property type="protein sequence ID" value="SNQ62627.1"/>
    <property type="molecule type" value="Genomic_DNA"/>
</dbReference>
<dbReference type="Proteomes" id="UP000218615">
    <property type="component" value="Unassembled WGS sequence"/>
</dbReference>
<dbReference type="InterPro" id="IPR027268">
    <property type="entry name" value="Peptidase_M4/M1_CTD_sf"/>
</dbReference>
<evidence type="ECO:0000313" key="2">
    <source>
        <dbReference type="Proteomes" id="UP000218615"/>
    </source>
</evidence>
<dbReference type="InterPro" id="IPR001842">
    <property type="entry name" value="Peptidase_M36"/>
</dbReference>
<dbReference type="GO" id="GO:0005615">
    <property type="term" value="C:extracellular space"/>
    <property type="evidence" value="ECO:0007669"/>
    <property type="project" value="InterPro"/>
</dbReference>
<name>A0A284VTY5_9EURY</name>
<gene>
    <name evidence="1" type="ORF">MNV_80028</name>
</gene>
<dbReference type="SUPFAM" id="SSF55486">
    <property type="entry name" value="Metalloproteases ('zincins'), catalytic domain"/>
    <property type="match status" value="1"/>
</dbReference>
<proteinExistence type="predicted"/>
<evidence type="ECO:0000313" key="1">
    <source>
        <dbReference type="EMBL" id="SNQ62627.1"/>
    </source>
</evidence>